<organism evidence="1 2">
    <name type="scientific">Colletotrichum chrysophilum</name>
    <dbReference type="NCBI Taxonomy" id="1836956"/>
    <lineage>
        <taxon>Eukaryota</taxon>
        <taxon>Fungi</taxon>
        <taxon>Dikarya</taxon>
        <taxon>Ascomycota</taxon>
        <taxon>Pezizomycotina</taxon>
        <taxon>Sordariomycetes</taxon>
        <taxon>Hypocreomycetidae</taxon>
        <taxon>Glomerellales</taxon>
        <taxon>Glomerellaceae</taxon>
        <taxon>Colletotrichum</taxon>
        <taxon>Colletotrichum gloeosporioides species complex</taxon>
    </lineage>
</organism>
<dbReference type="AlphaFoldDB" id="A0AAD9ARQ4"/>
<dbReference type="Proteomes" id="UP001243330">
    <property type="component" value="Unassembled WGS sequence"/>
</dbReference>
<evidence type="ECO:0000313" key="1">
    <source>
        <dbReference type="EMBL" id="KAK1852264.1"/>
    </source>
</evidence>
<reference evidence="1" key="1">
    <citation type="submission" date="2023-01" db="EMBL/GenBank/DDBJ databases">
        <title>Colletotrichum chrysophilum M932 genome sequence.</title>
        <authorList>
            <person name="Baroncelli R."/>
        </authorList>
    </citation>
    <scope>NUCLEOTIDE SEQUENCE</scope>
    <source>
        <strain evidence="1">M932</strain>
    </source>
</reference>
<proteinExistence type="predicted"/>
<protein>
    <submittedName>
        <fullName evidence="1">Uncharacterized protein</fullName>
    </submittedName>
</protein>
<sequence length="74" mass="8137">MAGNPGVDLDEKHAGVWLVTGRGAVLSRYDLDTSVRHGKSRLALLGQITLQEVQFVTRQDRWQDIGSFGEGNGR</sequence>
<keyword evidence="2" id="KW-1185">Reference proteome</keyword>
<gene>
    <name evidence="1" type="ORF">CCHR01_05078</name>
</gene>
<accession>A0AAD9ARQ4</accession>
<dbReference type="EMBL" id="JAQOWY010000078">
    <property type="protein sequence ID" value="KAK1852264.1"/>
    <property type="molecule type" value="Genomic_DNA"/>
</dbReference>
<evidence type="ECO:0000313" key="2">
    <source>
        <dbReference type="Proteomes" id="UP001243330"/>
    </source>
</evidence>
<comment type="caution">
    <text evidence="1">The sequence shown here is derived from an EMBL/GenBank/DDBJ whole genome shotgun (WGS) entry which is preliminary data.</text>
</comment>
<name>A0AAD9ARQ4_9PEZI</name>